<dbReference type="InterPro" id="IPR048332">
    <property type="entry name" value="GD_AH_C"/>
</dbReference>
<dbReference type="GO" id="GO:0019698">
    <property type="term" value="P:D-galacturonate catabolic process"/>
    <property type="evidence" value="ECO:0007669"/>
    <property type="project" value="TreeGrafter"/>
</dbReference>
<dbReference type="InterPro" id="IPR052172">
    <property type="entry name" value="UxaA_altronate/galactarate_dh"/>
</dbReference>
<dbReference type="RefSeq" id="WP_270921019.1">
    <property type="nucleotide sequence ID" value="NZ_CP127247.1"/>
</dbReference>
<evidence type="ECO:0000259" key="4">
    <source>
        <dbReference type="Pfam" id="PF20629"/>
    </source>
</evidence>
<gene>
    <name evidence="5" type="ORF">QPJ95_13865</name>
</gene>
<dbReference type="PANTHER" id="PTHR30536">
    <property type="entry name" value="ALTRONATE/GALACTARATE DEHYDRATASE"/>
    <property type="match status" value="1"/>
</dbReference>
<keyword evidence="5" id="KW-0378">Hydrolase</keyword>
<keyword evidence="2" id="KW-0456">Lyase</keyword>
<feature type="domain" description="D-galactarate/Altronate dehydratase second" evidence="3">
    <location>
        <begin position="11"/>
        <end position="129"/>
    </location>
</feature>
<dbReference type="GO" id="GO:0016829">
    <property type="term" value="F:lyase activity"/>
    <property type="evidence" value="ECO:0007669"/>
    <property type="project" value="UniProtKB-KW"/>
</dbReference>
<dbReference type="Pfam" id="PF04295">
    <property type="entry name" value="GD_AH_second"/>
    <property type="match status" value="1"/>
</dbReference>
<evidence type="ECO:0000313" key="6">
    <source>
        <dbReference type="Proteomes" id="UP001238334"/>
    </source>
</evidence>
<evidence type="ECO:0000256" key="2">
    <source>
        <dbReference type="ARBA" id="ARBA00023239"/>
    </source>
</evidence>
<feature type="domain" description="D-galactarate/Altronate dehydratase C-terminal" evidence="4">
    <location>
        <begin position="147"/>
        <end position="379"/>
    </location>
</feature>
<proteinExistence type="inferred from homology"/>
<organism evidence="5 6">
    <name type="scientific">Parasedimentitalea psychrophila</name>
    <dbReference type="NCBI Taxonomy" id="2997337"/>
    <lineage>
        <taxon>Bacteria</taxon>
        <taxon>Pseudomonadati</taxon>
        <taxon>Pseudomonadota</taxon>
        <taxon>Alphaproteobacteria</taxon>
        <taxon>Rhodobacterales</taxon>
        <taxon>Paracoccaceae</taxon>
        <taxon>Parasedimentitalea</taxon>
    </lineage>
</organism>
<evidence type="ECO:0000313" key="5">
    <source>
        <dbReference type="EMBL" id="WIY23732.1"/>
    </source>
</evidence>
<accession>A0A9Y2P129</accession>
<dbReference type="KEGG" id="ppso:QPJ95_13865"/>
<dbReference type="PANTHER" id="PTHR30536:SF5">
    <property type="entry name" value="ALTRONATE DEHYDRATASE"/>
    <property type="match status" value="1"/>
</dbReference>
<dbReference type="InterPro" id="IPR007392">
    <property type="entry name" value="GD_AH_second"/>
</dbReference>
<dbReference type="AlphaFoldDB" id="A0A9Y2P129"/>
<name>A0A9Y2P129_9RHOB</name>
<keyword evidence="6" id="KW-1185">Reference proteome</keyword>
<dbReference type="GO" id="GO:0016787">
    <property type="term" value="F:hydrolase activity"/>
    <property type="evidence" value="ECO:0007669"/>
    <property type="project" value="UniProtKB-KW"/>
</dbReference>
<protein>
    <submittedName>
        <fullName evidence="5">UxaA family hydrolase</fullName>
    </submittedName>
</protein>
<evidence type="ECO:0000259" key="3">
    <source>
        <dbReference type="Pfam" id="PF04295"/>
    </source>
</evidence>
<dbReference type="Pfam" id="PF20629">
    <property type="entry name" value="GD_AH_C"/>
    <property type="match status" value="1"/>
</dbReference>
<dbReference type="EMBL" id="CP127247">
    <property type="protein sequence ID" value="WIY23732.1"/>
    <property type="molecule type" value="Genomic_DNA"/>
</dbReference>
<dbReference type="Proteomes" id="UP001238334">
    <property type="component" value="Chromosome"/>
</dbReference>
<reference evidence="5 6" key="1">
    <citation type="submission" date="2023-06" db="EMBL/GenBank/DDBJ databases">
        <title>Parasedimentitalea psychrophila sp. nov., a psychrophilic bacterium isolated from deep-sea sediment.</title>
        <authorList>
            <person name="Li A."/>
        </authorList>
    </citation>
    <scope>NUCLEOTIDE SEQUENCE [LARGE SCALE GENOMIC DNA]</scope>
    <source>
        <strain evidence="5 6">QS115</strain>
    </source>
</reference>
<sequence>MINISERTFQGYARATGSAGIRNKLLILNTTGLSELTARRIHAALPGSLFASTPFGGGMLGEDAQVHVDSILGLANHPNAGAVLILSADRPRCDIISNALAKSGKPFHAIAYDDVGHDTLRMTDQGIRAGAVLSRDMSRQRPTSQPLSDLVIGLECGLSDPTSGLGANPLMGRFSDQMVAAGGTAIVGETLEWLGVEDRLAARARTPKIAEDIRQAVLRRERIAQDAGINLTGNNPNHANIEGGLTTIEEKASGSSAKTGNQQISGVLKYAERPSGRGLYLMDAPSYSPESLTGFVAAGAQLMIFSTGLGNSYVSALAPTIKVSANKFTSQALPQQIDFDCSRLLSGGSWDEATARLAEHVADVASGSLTFGEILAEGSETISRFGASL</sequence>
<comment type="similarity">
    <text evidence="1">Belongs to the UxaA family.</text>
</comment>
<evidence type="ECO:0000256" key="1">
    <source>
        <dbReference type="ARBA" id="ARBA00010986"/>
    </source>
</evidence>